<proteinExistence type="predicted"/>
<accession>A0A139H405</accession>
<dbReference type="Proteomes" id="UP000070133">
    <property type="component" value="Unassembled WGS sequence"/>
</dbReference>
<evidence type="ECO:0000313" key="3">
    <source>
        <dbReference type="Proteomes" id="UP000070133"/>
    </source>
</evidence>
<reference evidence="2 3" key="1">
    <citation type="submission" date="2015-07" db="EMBL/GenBank/DDBJ databases">
        <title>Comparative genomics of the Sigatoka disease complex on banana suggests a link between parallel evolutionary changes in Pseudocercospora fijiensis and Pseudocercospora eumusae and increased virulence on the banana host.</title>
        <authorList>
            <person name="Chang T.-C."/>
            <person name="Salvucci A."/>
            <person name="Crous P.W."/>
            <person name="Stergiopoulos I."/>
        </authorList>
    </citation>
    <scope>NUCLEOTIDE SEQUENCE [LARGE SCALE GENOMIC DNA]</scope>
    <source>
        <strain evidence="2 3">CBS 114824</strain>
    </source>
</reference>
<protein>
    <submittedName>
        <fullName evidence="2">Uncharacterized protein</fullName>
    </submittedName>
</protein>
<organism evidence="2 3">
    <name type="scientific">Pseudocercospora eumusae</name>
    <dbReference type="NCBI Taxonomy" id="321146"/>
    <lineage>
        <taxon>Eukaryota</taxon>
        <taxon>Fungi</taxon>
        <taxon>Dikarya</taxon>
        <taxon>Ascomycota</taxon>
        <taxon>Pezizomycotina</taxon>
        <taxon>Dothideomycetes</taxon>
        <taxon>Dothideomycetidae</taxon>
        <taxon>Mycosphaerellales</taxon>
        <taxon>Mycosphaerellaceae</taxon>
        <taxon>Pseudocercospora</taxon>
    </lineage>
</organism>
<comment type="caution">
    <text evidence="2">The sequence shown here is derived from an EMBL/GenBank/DDBJ whole genome shotgun (WGS) entry which is preliminary data.</text>
</comment>
<keyword evidence="3" id="KW-1185">Reference proteome</keyword>
<evidence type="ECO:0000313" key="2">
    <source>
        <dbReference type="EMBL" id="KXS97205.1"/>
    </source>
</evidence>
<dbReference type="OrthoDB" id="10596778at2759"/>
<dbReference type="AlphaFoldDB" id="A0A139H405"/>
<feature type="coiled-coil region" evidence="1">
    <location>
        <begin position="225"/>
        <end position="271"/>
    </location>
</feature>
<keyword evidence="1" id="KW-0175">Coiled coil</keyword>
<dbReference type="Gene3D" id="1.20.1270.70">
    <property type="entry name" value="Designed single chain three-helix bundle"/>
    <property type="match status" value="1"/>
</dbReference>
<gene>
    <name evidence="2" type="ORF">AC578_861</name>
</gene>
<sequence>MSSDTISVKEEARQPTASEEAEIIARSRLFDAGAVALTEFTSRLGGGGFGDLRIEGSKANGHEQLFALRDLLQKIQADMNKTSAKCSHLEEDIESECGTPSRKTSKMSNKHAKTLEGVVERQTSDKFRDISIKFENLAEQMEKSKKETSMLGEEIDRLKEKVRKRAVSTVDQNARSEDQHRAIVKRVERLEKGKKSSNLDARVGKVEERIDGEVDARLAQLDTQMNQQELNARLFSSRIQNLENEQRMQAEKQLEAKVDGLSSDNKDLAKQVWDLGLAVDSAIGTGIRAERRAIECERKISGLGGKVDGLASMGTTFEEQFNDLEERVGGLDSSVELGSLADKADSHIGCLDKRLDRVEEHVKAFAEQLATSRRPGWVGWLIRLMRGSRFRTVSGSDVYHDIC</sequence>
<name>A0A139H405_9PEZI</name>
<dbReference type="EMBL" id="LFZN01000150">
    <property type="protein sequence ID" value="KXS97205.1"/>
    <property type="molecule type" value="Genomic_DNA"/>
</dbReference>
<evidence type="ECO:0000256" key="1">
    <source>
        <dbReference type="SAM" id="Coils"/>
    </source>
</evidence>